<protein>
    <submittedName>
        <fullName evidence="3">DUF2242 domain-containing protein</fullName>
    </submittedName>
</protein>
<feature type="signal peptide" evidence="2">
    <location>
        <begin position="1"/>
        <end position="21"/>
    </location>
</feature>
<proteinExistence type="predicted"/>
<dbReference type="RefSeq" id="WP_279991389.1">
    <property type="nucleotide sequence ID" value="NZ_JAOBZK010000022.1"/>
</dbReference>
<accession>A0ABD4YWB5</accession>
<dbReference type="AlphaFoldDB" id="A0ABD4YWB5"/>
<comment type="caution">
    <text evidence="3">The sequence shown here is derived from an EMBL/GenBank/DDBJ whole genome shotgun (WGS) entry which is preliminary data.</text>
</comment>
<evidence type="ECO:0000313" key="3">
    <source>
        <dbReference type="EMBL" id="MDH1179705.1"/>
    </source>
</evidence>
<feature type="chain" id="PRO_5044873878" evidence="2">
    <location>
        <begin position="22"/>
        <end position="309"/>
    </location>
</feature>
<dbReference type="Proteomes" id="UP001158644">
    <property type="component" value="Unassembled WGS sequence"/>
</dbReference>
<evidence type="ECO:0000313" key="4">
    <source>
        <dbReference type="Proteomes" id="UP001158644"/>
    </source>
</evidence>
<reference evidence="3 4" key="1">
    <citation type="submission" date="2022-09" db="EMBL/GenBank/DDBJ databases">
        <title>Intensive care unit water sources are persistently colonized with multi-drug resistant bacteria and are the site of extensive horizontal gene transfer of antibiotic resistance genes.</title>
        <authorList>
            <person name="Diorio-Toth L."/>
        </authorList>
    </citation>
    <scope>NUCLEOTIDE SEQUENCE [LARGE SCALE GENOMIC DNA]</scope>
    <source>
        <strain evidence="3 4">GD03967</strain>
    </source>
</reference>
<feature type="region of interest" description="Disordered" evidence="1">
    <location>
        <begin position="177"/>
        <end position="309"/>
    </location>
</feature>
<dbReference type="Pfam" id="PF10001">
    <property type="entry name" value="DUF2242"/>
    <property type="match status" value="1"/>
</dbReference>
<gene>
    <name evidence="3" type="ORF">N5C72_16615</name>
</gene>
<sequence length="309" mass="30611">MPRATRRIVFPLFATLTAVLAGCSSPKPVYEREDFAQSDTYSRSVPAASSAACDAGRRALLSQGYNIDKYEPSRVTGHKNFEGEDGQHTQISFNVECAPDGSTHEGATVFANAVQDRYSIKRTGNSASVGVSVLGQVSMPFGGSDDSLVKTASQTVTRPKFYDGFFQLLERYLPDAKAAAAPREPSARPKGAASKSAASPATAPAQAPADPVVAPDAPADTLNPAAAGGDKPAPATAPATSAPAAKTPASGEPAAAGTPAAGSPAAGSPAAGSPAAGSPAAESPAAAPAAAGSPAEGAPAPAPASQTGN</sequence>
<keyword evidence="2" id="KW-0732">Signal</keyword>
<evidence type="ECO:0000256" key="1">
    <source>
        <dbReference type="SAM" id="MobiDB-lite"/>
    </source>
</evidence>
<name>A0ABD4YWB5_9BURK</name>
<dbReference type="EMBL" id="JAOBZK010000022">
    <property type="protein sequence ID" value="MDH1179705.1"/>
    <property type="molecule type" value="Genomic_DNA"/>
</dbReference>
<evidence type="ECO:0000256" key="2">
    <source>
        <dbReference type="SAM" id="SignalP"/>
    </source>
</evidence>
<organism evidence="3 4">
    <name type="scientific">Achromobacter mucicolens</name>
    <dbReference type="NCBI Taxonomy" id="1389922"/>
    <lineage>
        <taxon>Bacteria</taxon>
        <taxon>Pseudomonadati</taxon>
        <taxon>Pseudomonadota</taxon>
        <taxon>Betaproteobacteria</taxon>
        <taxon>Burkholderiales</taxon>
        <taxon>Alcaligenaceae</taxon>
        <taxon>Achromobacter</taxon>
    </lineage>
</organism>
<dbReference type="InterPro" id="IPR018718">
    <property type="entry name" value="DUF2242"/>
</dbReference>
<dbReference type="PROSITE" id="PS51257">
    <property type="entry name" value="PROKAR_LIPOPROTEIN"/>
    <property type="match status" value="1"/>
</dbReference>